<dbReference type="PANTHER" id="PTHR10791">
    <property type="entry name" value="RAG1-ACTIVATING PROTEIN 1"/>
    <property type="match status" value="1"/>
</dbReference>
<comment type="caution">
    <text evidence="12">Lacks conserved residue(s) required for the propagation of feature annotation.</text>
</comment>
<keyword evidence="6 12" id="KW-0762">Sugar transport</keyword>
<keyword evidence="7 12" id="KW-0812">Transmembrane</keyword>
<gene>
    <name evidence="13" type="ORF">R5R35_007436</name>
</gene>
<protein>
    <recommendedName>
        <fullName evidence="12">Sugar transporter SWEET</fullName>
    </recommendedName>
</protein>
<evidence type="ECO:0000256" key="7">
    <source>
        <dbReference type="ARBA" id="ARBA00022692"/>
    </source>
</evidence>
<dbReference type="EMBL" id="JAZDUA010000352">
    <property type="protein sequence ID" value="KAK7794001.1"/>
    <property type="molecule type" value="Genomic_DNA"/>
</dbReference>
<feature type="transmembrane region" description="Helical" evidence="12">
    <location>
        <begin position="9"/>
        <end position="28"/>
    </location>
</feature>
<feature type="transmembrane region" description="Helical" evidence="12">
    <location>
        <begin position="95"/>
        <end position="115"/>
    </location>
</feature>
<accession>A0AAN9Z2N4</accession>
<evidence type="ECO:0000313" key="13">
    <source>
        <dbReference type="EMBL" id="KAK7794001.1"/>
    </source>
</evidence>
<dbReference type="InterPro" id="IPR004316">
    <property type="entry name" value="SWEET_rpt"/>
</dbReference>
<evidence type="ECO:0000256" key="11">
    <source>
        <dbReference type="ARBA" id="ARBA00023136"/>
    </source>
</evidence>
<comment type="caution">
    <text evidence="13">The sequence shown here is derived from an EMBL/GenBank/DDBJ whole genome shotgun (WGS) entry which is preliminary data.</text>
</comment>
<comment type="function">
    <text evidence="12">Mediates sugar transport across membranes.</text>
</comment>
<evidence type="ECO:0000313" key="14">
    <source>
        <dbReference type="Proteomes" id="UP001378592"/>
    </source>
</evidence>
<keyword evidence="14" id="KW-1185">Reference proteome</keyword>
<keyword evidence="11 12" id="KW-0472">Membrane</keyword>
<dbReference type="InterPro" id="IPR047664">
    <property type="entry name" value="SWEET"/>
</dbReference>
<evidence type="ECO:0000256" key="9">
    <source>
        <dbReference type="ARBA" id="ARBA00022989"/>
    </source>
</evidence>
<dbReference type="Proteomes" id="UP001378592">
    <property type="component" value="Unassembled WGS sequence"/>
</dbReference>
<feature type="transmembrane region" description="Helical" evidence="12">
    <location>
        <begin position="187"/>
        <end position="206"/>
    </location>
</feature>
<reference evidence="13 14" key="1">
    <citation type="submission" date="2024-03" db="EMBL/GenBank/DDBJ databases">
        <title>The genome assembly and annotation of the cricket Gryllus longicercus Weissman &amp; Gray.</title>
        <authorList>
            <person name="Szrajer S."/>
            <person name="Gray D."/>
            <person name="Ylla G."/>
        </authorList>
    </citation>
    <scope>NUCLEOTIDE SEQUENCE [LARGE SCALE GENOMIC DNA]</scope>
    <source>
        <strain evidence="13">DAG 2021-001</strain>
        <tissue evidence="13">Whole body minus gut</tissue>
    </source>
</reference>
<comment type="subcellular location">
    <subcellularLocation>
        <location evidence="1">Cell membrane</location>
        <topology evidence="1">Multi-pass membrane protein</topology>
    </subcellularLocation>
    <subcellularLocation>
        <location evidence="2">Golgi apparatus membrane</location>
        <topology evidence="2">Multi-pass membrane protein</topology>
    </subcellularLocation>
</comment>
<name>A0AAN9Z2N4_9ORTH</name>
<dbReference type="AlphaFoldDB" id="A0AAN9Z2N4"/>
<dbReference type="FunFam" id="1.20.1280.290:FF:000004">
    <property type="entry name" value="Sugar transporter SWEET"/>
    <property type="match status" value="1"/>
</dbReference>
<feature type="transmembrane region" description="Helical" evidence="12">
    <location>
        <begin position="162"/>
        <end position="180"/>
    </location>
</feature>
<keyword evidence="5" id="KW-1003">Cell membrane</keyword>
<feature type="transmembrane region" description="Helical" evidence="12">
    <location>
        <begin position="68"/>
        <end position="89"/>
    </location>
</feature>
<dbReference type="PANTHER" id="PTHR10791:SF112">
    <property type="entry name" value="SUGAR TRANSPORTER SWEET1"/>
    <property type="match status" value="1"/>
</dbReference>
<evidence type="ECO:0000256" key="4">
    <source>
        <dbReference type="ARBA" id="ARBA00022448"/>
    </source>
</evidence>
<keyword evidence="10" id="KW-0333">Golgi apparatus</keyword>
<evidence type="ECO:0000256" key="8">
    <source>
        <dbReference type="ARBA" id="ARBA00022737"/>
    </source>
</evidence>
<evidence type="ECO:0000256" key="12">
    <source>
        <dbReference type="RuleBase" id="RU910715"/>
    </source>
</evidence>
<evidence type="ECO:0000256" key="6">
    <source>
        <dbReference type="ARBA" id="ARBA00022597"/>
    </source>
</evidence>
<keyword evidence="8" id="KW-0677">Repeat</keyword>
<proteinExistence type="inferred from homology"/>
<dbReference type="GO" id="GO:0000139">
    <property type="term" value="C:Golgi membrane"/>
    <property type="evidence" value="ECO:0007669"/>
    <property type="project" value="UniProtKB-SubCell"/>
</dbReference>
<evidence type="ECO:0000256" key="1">
    <source>
        <dbReference type="ARBA" id="ARBA00004651"/>
    </source>
</evidence>
<comment type="similarity">
    <text evidence="3 12">Belongs to the SWEET sugar transporter family.</text>
</comment>
<keyword evidence="9 12" id="KW-1133">Transmembrane helix</keyword>
<feature type="transmembrane region" description="Helical" evidence="12">
    <location>
        <begin position="127"/>
        <end position="150"/>
    </location>
</feature>
<dbReference type="GO" id="GO:0051119">
    <property type="term" value="F:sugar transmembrane transporter activity"/>
    <property type="evidence" value="ECO:0007669"/>
    <property type="project" value="InterPro"/>
</dbReference>
<evidence type="ECO:0000256" key="3">
    <source>
        <dbReference type="ARBA" id="ARBA00007809"/>
    </source>
</evidence>
<dbReference type="GO" id="GO:0005886">
    <property type="term" value="C:plasma membrane"/>
    <property type="evidence" value="ECO:0007669"/>
    <property type="project" value="UniProtKB-SubCell"/>
</dbReference>
<keyword evidence="4 12" id="KW-0813">Transport</keyword>
<evidence type="ECO:0000256" key="2">
    <source>
        <dbReference type="ARBA" id="ARBA00004653"/>
    </source>
</evidence>
<organism evidence="13 14">
    <name type="scientific">Gryllus longicercus</name>
    <dbReference type="NCBI Taxonomy" id="2509291"/>
    <lineage>
        <taxon>Eukaryota</taxon>
        <taxon>Metazoa</taxon>
        <taxon>Ecdysozoa</taxon>
        <taxon>Arthropoda</taxon>
        <taxon>Hexapoda</taxon>
        <taxon>Insecta</taxon>
        <taxon>Pterygota</taxon>
        <taxon>Neoptera</taxon>
        <taxon>Polyneoptera</taxon>
        <taxon>Orthoptera</taxon>
        <taxon>Ensifera</taxon>
        <taxon>Gryllidea</taxon>
        <taxon>Grylloidea</taxon>
        <taxon>Gryllidae</taxon>
        <taxon>Gryllinae</taxon>
        <taxon>Gryllus</taxon>
    </lineage>
</organism>
<dbReference type="Gene3D" id="1.20.1280.290">
    <property type="match status" value="2"/>
</dbReference>
<evidence type="ECO:0000256" key="5">
    <source>
        <dbReference type="ARBA" id="ARBA00022475"/>
    </source>
</evidence>
<evidence type="ECO:0000256" key="10">
    <source>
        <dbReference type="ARBA" id="ARBA00023034"/>
    </source>
</evidence>
<sequence>MGLSDYKEAVGTCASLCTILQLLVPIFMCRKFMIDGTTGETSSLPFVVGFLSSSLWLKYGLMQGEPSLIIVNSVGAIMQLCYIAVFYLYCPRKMVVIQQLLGVALIQALTILYTIIESDQEMAIKRVGMLCCFMTIAFFAAPLTQLAHIIQTGSSESLPFPLTLATFTSSLLWLIYGFIIDDPNVKLPNIIGTTLSALQLSLFVIFPAPRRSPDNRTQVVHVE</sequence>
<dbReference type="Pfam" id="PF03083">
    <property type="entry name" value="MtN3_slv"/>
    <property type="match status" value="2"/>
</dbReference>